<protein>
    <recommendedName>
        <fullName evidence="1">Anti-sigma factor NepR domain-containing protein</fullName>
    </recommendedName>
</protein>
<dbReference type="Pfam" id="PF18557">
    <property type="entry name" value="NepR"/>
    <property type="match status" value="1"/>
</dbReference>
<name>A0A0P1G1J9_9RHOB</name>
<reference evidence="2 3" key="1">
    <citation type="submission" date="2015-09" db="EMBL/GenBank/DDBJ databases">
        <authorList>
            <consortium name="Swine Surveillance"/>
        </authorList>
    </citation>
    <scope>NUCLEOTIDE SEQUENCE [LARGE SCALE GENOMIC DNA]</scope>
    <source>
        <strain evidence="2 3">CECT 7648</strain>
    </source>
</reference>
<evidence type="ECO:0000313" key="3">
    <source>
        <dbReference type="Proteomes" id="UP000054935"/>
    </source>
</evidence>
<dbReference type="Proteomes" id="UP000054935">
    <property type="component" value="Unassembled WGS sequence"/>
</dbReference>
<proteinExistence type="predicted"/>
<gene>
    <name evidence="2" type="ORF">TRN7648_00535</name>
</gene>
<accession>A0A0P1G1J9</accession>
<evidence type="ECO:0000259" key="1">
    <source>
        <dbReference type="Pfam" id="PF18557"/>
    </source>
</evidence>
<feature type="domain" description="Anti-sigma factor NepR" evidence="1">
    <location>
        <begin position="11"/>
        <end position="45"/>
    </location>
</feature>
<evidence type="ECO:0000313" key="2">
    <source>
        <dbReference type="EMBL" id="CUH75629.1"/>
    </source>
</evidence>
<dbReference type="STRING" id="441103.TRN7648_00535"/>
<keyword evidence="3" id="KW-1185">Reference proteome</keyword>
<dbReference type="EMBL" id="CYSE01000001">
    <property type="protein sequence ID" value="CUH75629.1"/>
    <property type="molecule type" value="Genomic_DNA"/>
</dbReference>
<dbReference type="InterPro" id="IPR041649">
    <property type="entry name" value="NepR"/>
</dbReference>
<organism evidence="2 3">
    <name type="scientific">Tropicibacter naphthalenivorans</name>
    <dbReference type="NCBI Taxonomy" id="441103"/>
    <lineage>
        <taxon>Bacteria</taxon>
        <taxon>Pseudomonadati</taxon>
        <taxon>Pseudomonadota</taxon>
        <taxon>Alphaproteobacteria</taxon>
        <taxon>Rhodobacterales</taxon>
        <taxon>Roseobacteraceae</taxon>
        <taxon>Tropicibacter</taxon>
    </lineage>
</organism>
<dbReference type="AlphaFoldDB" id="A0A0P1G1J9"/>
<sequence length="58" mass="6636">MTQNAKRSRLQSEIDENLKRAFEEVVNQDVPDRFTRLLDQLRAQEASGASRAEESDDA</sequence>
<dbReference type="RefSeq" id="WP_159452464.1">
    <property type="nucleotide sequence ID" value="NZ_CYSE01000001.1"/>
</dbReference>